<keyword evidence="4" id="KW-0732">Signal</keyword>
<organism evidence="8 9">
    <name type="scientific">Pseudobacteriovorax antillogorgiicola</name>
    <dbReference type="NCBI Taxonomy" id="1513793"/>
    <lineage>
        <taxon>Bacteria</taxon>
        <taxon>Pseudomonadati</taxon>
        <taxon>Bdellovibrionota</taxon>
        <taxon>Oligoflexia</taxon>
        <taxon>Oligoflexales</taxon>
        <taxon>Pseudobacteriovoracaceae</taxon>
        <taxon>Pseudobacteriovorax</taxon>
    </lineage>
</organism>
<dbReference type="Proteomes" id="UP000192907">
    <property type="component" value="Unassembled WGS sequence"/>
</dbReference>
<dbReference type="InterPro" id="IPR006176">
    <property type="entry name" value="3-OHacyl-CoA_DH_NAD-bd"/>
</dbReference>
<evidence type="ECO:0000313" key="8">
    <source>
        <dbReference type="EMBL" id="SME96919.1"/>
    </source>
</evidence>
<keyword evidence="9" id="KW-1185">Reference proteome</keyword>
<evidence type="ECO:0000259" key="6">
    <source>
        <dbReference type="Pfam" id="PF02737"/>
    </source>
</evidence>
<evidence type="ECO:0000256" key="1">
    <source>
        <dbReference type="ARBA" id="ARBA00023002"/>
    </source>
</evidence>
<dbReference type="Pfam" id="PF02737">
    <property type="entry name" value="3HCDH_N"/>
    <property type="match status" value="1"/>
</dbReference>
<feature type="domain" description="3-hydroxyacyl-CoA dehydrogenase NAD binding" evidence="6">
    <location>
        <begin position="7"/>
        <end position="202"/>
    </location>
</feature>
<feature type="domain" description="3-hydroxyacyl-CoA dehydrogenase C-terminal" evidence="5">
    <location>
        <begin position="206"/>
        <end position="302"/>
    </location>
</feature>
<dbReference type="InterPro" id="IPR008927">
    <property type="entry name" value="6-PGluconate_DH-like_C_sf"/>
</dbReference>
<dbReference type="Gene3D" id="3.90.226.10">
    <property type="entry name" value="2-enoyl-CoA Hydratase, Chain A, domain 1"/>
    <property type="match status" value="1"/>
</dbReference>
<dbReference type="CDD" id="cd06558">
    <property type="entry name" value="crotonase-like"/>
    <property type="match status" value="1"/>
</dbReference>
<evidence type="ECO:0000313" key="9">
    <source>
        <dbReference type="Proteomes" id="UP000192907"/>
    </source>
</evidence>
<dbReference type="GO" id="GO:0003857">
    <property type="term" value="F:(3S)-3-hydroxyacyl-CoA dehydrogenase (NAD+) activity"/>
    <property type="evidence" value="ECO:0007669"/>
    <property type="project" value="UniProtKB-EC"/>
</dbReference>
<dbReference type="OrthoDB" id="5287258at2"/>
<dbReference type="InterPro" id="IPR036291">
    <property type="entry name" value="NAD(P)-bd_dom_sf"/>
</dbReference>
<dbReference type="Gene3D" id="3.40.50.720">
    <property type="entry name" value="NAD(P)-binding Rossmann-like Domain"/>
    <property type="match status" value="1"/>
</dbReference>
<dbReference type="GO" id="GO:0070403">
    <property type="term" value="F:NAD+ binding"/>
    <property type="evidence" value="ECO:0007669"/>
    <property type="project" value="InterPro"/>
</dbReference>
<feature type="chain" id="PRO_5012576874" evidence="4">
    <location>
        <begin position="22"/>
        <end position="807"/>
    </location>
</feature>
<reference evidence="9" key="1">
    <citation type="submission" date="2017-04" db="EMBL/GenBank/DDBJ databases">
        <authorList>
            <person name="Varghese N."/>
            <person name="Submissions S."/>
        </authorList>
    </citation>
    <scope>NUCLEOTIDE SEQUENCE [LARGE SCALE GENOMIC DNA]</scope>
    <source>
        <strain evidence="9">RKEM611</strain>
    </source>
</reference>
<feature type="domain" description="Enoyl-CoA hydratase/isomerase" evidence="7">
    <location>
        <begin position="502"/>
        <end position="634"/>
    </location>
</feature>
<dbReference type="Gene3D" id="1.10.1040.50">
    <property type="match status" value="1"/>
</dbReference>
<dbReference type="AlphaFoldDB" id="A0A1Y6B8R5"/>
<dbReference type="RefSeq" id="WP_132315132.1">
    <property type="nucleotide sequence ID" value="NZ_FWZT01000002.1"/>
</dbReference>
<dbReference type="SUPFAM" id="SSF51735">
    <property type="entry name" value="NAD(P)-binding Rossmann-fold domains"/>
    <property type="match status" value="1"/>
</dbReference>
<dbReference type="GO" id="GO:0006631">
    <property type="term" value="P:fatty acid metabolic process"/>
    <property type="evidence" value="ECO:0007669"/>
    <property type="project" value="InterPro"/>
</dbReference>
<dbReference type="InterPro" id="IPR029045">
    <property type="entry name" value="ClpP/crotonase-like_dom_sf"/>
</dbReference>
<evidence type="ECO:0000259" key="7">
    <source>
        <dbReference type="Pfam" id="PF16113"/>
    </source>
</evidence>
<evidence type="ECO:0000256" key="2">
    <source>
        <dbReference type="ARBA" id="ARBA00023027"/>
    </source>
</evidence>
<dbReference type="PANTHER" id="PTHR48075">
    <property type="entry name" value="3-HYDROXYACYL-COA DEHYDROGENASE FAMILY PROTEIN"/>
    <property type="match status" value="1"/>
</dbReference>
<dbReference type="SUPFAM" id="SSF48179">
    <property type="entry name" value="6-phosphogluconate dehydrogenase C-terminal domain-like"/>
    <property type="match status" value="2"/>
</dbReference>
<sequence length="807" mass="89852">MALKIKKAAVLGAGVMGAQIAAHLAAAGVQTHLLDLSSDKAPEDKKLAKAVGKNFRSTPAILAIENLKKLKPAPLVSPSVLPNIIPGNFDDDMSVLADCDWVIEAVIERIDIKKSMLKKIAEYARTDVPITSNTSGLSMAKMCEDMDDSFQARFFGTHFFNPPRYMKLLEIVPHAKNNMEMVDELSAWIKERLGKGIVYTNDTINFIANRIGVFNMQSSLKHMEDLGLNVETVDALTGKLMGRPPSATLRTMDVVGIDTFAHVARNVYDYAPEDPYRDWFLPPKWISELIEKGHLGQKSGSKGAYMKTKDGGKTKILAYRPESGDYVEQAPTLSPWMAEAKKMPDTIERLKFVLKQDDNNAQFLWRILRDSMAYSAILLEEIANNQPLAVDNSIKWGFNWEWGPFQLWQALGHDEILDRMESDGVKLPDWVKKGIEFYKPMPNSTEWHMEGPQSQFMGKQGSHGEIPKEEHLYYLPRFQNPKDKRVVLSSKNASLVDIGDGVACLTFHSKMNALNSDICEQTIKAVEKVQADFDGLVIGNDGEVFSAGADLREVIGACKEKKFEELDGFLRRFQGAVQMIKYAPFPSVSCPQGLVLGGGCEVSLHASRQLVANDTFAGLVEVGVGLIPGGGGTKELALRAYKQMDLTEMGDPMPFLQRAFMLIGMARTSTSGQEAIEMGLYPQTAEVIISRDHQIDRAKKMVLEMFGRGYMPPIPAQGIKVVGDPGIQTFKMMLYNMVQGRQISEYDAFIGEKVATVLCGGEIDGGQRVNEQYFLDLERRVFLELCTEQKTQDRIEHMLKTGKPLRN</sequence>
<evidence type="ECO:0000256" key="4">
    <source>
        <dbReference type="SAM" id="SignalP"/>
    </source>
</evidence>
<gene>
    <name evidence="8" type="ORF">SAMN06296036_102323</name>
</gene>
<keyword evidence="2" id="KW-0520">NAD</keyword>
<keyword evidence="1" id="KW-0560">Oxidoreductase</keyword>
<proteinExistence type="predicted"/>
<dbReference type="Pfam" id="PF00725">
    <property type="entry name" value="3HCDH"/>
    <property type="match status" value="1"/>
</dbReference>
<comment type="catalytic activity">
    <reaction evidence="3">
        <text>a (3S)-3-hydroxyacyl-CoA + NAD(+) = a 3-oxoacyl-CoA + NADH + H(+)</text>
        <dbReference type="Rhea" id="RHEA:22432"/>
        <dbReference type="ChEBI" id="CHEBI:15378"/>
        <dbReference type="ChEBI" id="CHEBI:57318"/>
        <dbReference type="ChEBI" id="CHEBI:57540"/>
        <dbReference type="ChEBI" id="CHEBI:57945"/>
        <dbReference type="ChEBI" id="CHEBI:90726"/>
        <dbReference type="EC" id="1.1.1.35"/>
    </reaction>
</comment>
<dbReference type="STRING" id="1513793.SAMN06296036_102323"/>
<dbReference type="InterPro" id="IPR045004">
    <property type="entry name" value="ECH_dom"/>
</dbReference>
<protein>
    <submittedName>
        <fullName evidence="8">3-hydroxyacyl-CoA dehydrogenase</fullName>
    </submittedName>
</protein>
<dbReference type="InterPro" id="IPR006108">
    <property type="entry name" value="3HC_DH_C"/>
</dbReference>
<evidence type="ECO:0000259" key="5">
    <source>
        <dbReference type="Pfam" id="PF00725"/>
    </source>
</evidence>
<accession>A0A1Y6B8R5</accession>
<dbReference type="PANTHER" id="PTHR48075:SF7">
    <property type="entry name" value="3-HYDROXYACYL-COA DEHYDROGENASE-RELATED"/>
    <property type="match status" value="1"/>
</dbReference>
<dbReference type="Pfam" id="PF16113">
    <property type="entry name" value="ECH_2"/>
    <property type="match status" value="1"/>
</dbReference>
<evidence type="ECO:0000256" key="3">
    <source>
        <dbReference type="ARBA" id="ARBA00049556"/>
    </source>
</evidence>
<feature type="signal peptide" evidence="4">
    <location>
        <begin position="1"/>
        <end position="21"/>
    </location>
</feature>
<dbReference type="SUPFAM" id="SSF52096">
    <property type="entry name" value="ClpP/crotonase"/>
    <property type="match status" value="1"/>
</dbReference>
<name>A0A1Y6B8R5_9BACT</name>
<dbReference type="EMBL" id="FWZT01000002">
    <property type="protein sequence ID" value="SME96919.1"/>
    <property type="molecule type" value="Genomic_DNA"/>
</dbReference>